<dbReference type="NCBIfam" id="TIGR00705">
    <property type="entry name" value="SppA_67K"/>
    <property type="match status" value="1"/>
</dbReference>
<evidence type="ECO:0000256" key="6">
    <source>
        <dbReference type="ARBA" id="ARBA00023136"/>
    </source>
</evidence>
<keyword evidence="8" id="KW-1133">Transmembrane helix</keyword>
<keyword evidence="4" id="KW-0378">Hydrolase</keyword>
<feature type="active site" description="Proton donor/acceptor" evidence="7">
    <location>
        <position position="195"/>
    </location>
</feature>
<dbReference type="NCBIfam" id="TIGR00706">
    <property type="entry name" value="SppA_dom"/>
    <property type="match status" value="1"/>
</dbReference>
<dbReference type="InterPro" id="IPR047272">
    <property type="entry name" value="S49_SppA_C"/>
</dbReference>
<dbReference type="InterPro" id="IPR004635">
    <property type="entry name" value="Pept_S49_SppA"/>
</dbReference>
<dbReference type="GO" id="GO:0008236">
    <property type="term" value="F:serine-type peptidase activity"/>
    <property type="evidence" value="ECO:0007669"/>
    <property type="project" value="UniProtKB-KW"/>
</dbReference>
<dbReference type="RefSeq" id="WP_068961194.1">
    <property type="nucleotide sequence ID" value="NZ_CAJTAP010000003.1"/>
</dbReference>
<evidence type="ECO:0000256" key="2">
    <source>
        <dbReference type="ARBA" id="ARBA00008683"/>
    </source>
</evidence>
<dbReference type="Proteomes" id="UP000186351">
    <property type="component" value="Chromosome"/>
</dbReference>
<keyword evidence="8" id="KW-0812">Transmembrane</keyword>
<proteinExistence type="inferred from homology"/>
<evidence type="ECO:0000256" key="4">
    <source>
        <dbReference type="ARBA" id="ARBA00022801"/>
    </source>
</evidence>
<evidence type="ECO:0000313" key="10">
    <source>
        <dbReference type="EMBL" id="ANU63896.1"/>
    </source>
</evidence>
<accession>A0A1B1SAS2</accession>
<reference evidence="11" key="1">
    <citation type="submission" date="2016-04" db="EMBL/GenBank/DDBJ databases">
        <title>Complete Genome Sequences of Twelve Strains of a Stable Defined Moderately Diverse Mouse Microbiota 2 (sDMDMm2).</title>
        <authorList>
            <person name="Uchimura Y."/>
            <person name="Wyss M."/>
            <person name="Brugiroux S."/>
            <person name="Limenitakis J.P."/>
            <person name="Stecher B."/>
            <person name="McCoy K.D."/>
            <person name="Macpherson A.J."/>
        </authorList>
    </citation>
    <scope>NUCLEOTIDE SEQUENCE [LARGE SCALE GENOMIC DNA]</scope>
    <source>
        <strain evidence="11">YL27</strain>
    </source>
</reference>
<sequence>MNFKQFCMTTLAVVAGIFITGVLSMFGMIYMMLQMILLNLGKEHPSTERQSILHIELSSEIVEREQGTTIMQQLQGIENNSISLNRLLDALKIASTDPKIEGVYLDCGGVSAGVATLMSVNEAINTFRKSGKWVAAYADSYAQGDYILASAADSLWLNPVGEVDIHGVGAGLFYFKGLLDKLGVDVQVFKVGTYKSAVEPFLLTQPSEANIRQTREYLDPIWADVRTVIAAGRNVSPETINTWADSIIVTEDPANYTDMNVVSSLRYRHDAEQLLKSMSGIDSDDELRLVTPAEYLNQSYAHKYQKETSKADYKIAVLYAVGDIVQQGDEGIIGADMTPLIYELADDDNISALVLRVNSGGGSAYASEQIWEALEYFKSTGKPFYASMGDVAASGGYYISCGADKIFCQPTTLTGSIGIFGMVPNIEGLLDKHLGVTSYTIASNPNAIMSITKPFTPVQRRAMQKMIDRGYETFVGRCAEGRGMPVDSIKAIAEGRVWAGTKALEIGLVDRLGNLEDCIMALAEENGANSYSIIEYPDPEGSWWEKLIINNAQMKQDAIKKELGTAYPIYKSIESLNNMDPIQARMPFTVIE</sequence>
<evidence type="ECO:0000256" key="8">
    <source>
        <dbReference type="SAM" id="Phobius"/>
    </source>
</evidence>
<gene>
    <name evidence="10" type="ORF">A4V02_09260</name>
</gene>
<keyword evidence="5" id="KW-0720">Serine protease</keyword>
<dbReference type="Gene3D" id="3.90.226.10">
    <property type="entry name" value="2-enoyl-CoA Hydratase, Chain A, domain 1"/>
    <property type="match status" value="3"/>
</dbReference>
<dbReference type="PIRSF" id="PIRSF001217">
    <property type="entry name" value="Protease_4_SppA"/>
    <property type="match status" value="1"/>
</dbReference>
<evidence type="ECO:0000256" key="5">
    <source>
        <dbReference type="ARBA" id="ARBA00022825"/>
    </source>
</evidence>
<dbReference type="InterPro" id="IPR047217">
    <property type="entry name" value="S49_SppA_67K_type_N"/>
</dbReference>
<dbReference type="GeneID" id="65537055"/>
<evidence type="ECO:0000256" key="7">
    <source>
        <dbReference type="PIRSR" id="PIRSR001217-1"/>
    </source>
</evidence>
<dbReference type="CDD" id="cd07018">
    <property type="entry name" value="S49_SppA_67K_type"/>
    <property type="match status" value="1"/>
</dbReference>
<evidence type="ECO:0000313" key="11">
    <source>
        <dbReference type="Proteomes" id="UP000186351"/>
    </source>
</evidence>
<dbReference type="Pfam" id="PF01343">
    <property type="entry name" value="Peptidase_S49"/>
    <property type="match status" value="2"/>
</dbReference>
<feature type="domain" description="Peptidase S49" evidence="9">
    <location>
        <begin position="377"/>
        <end position="527"/>
    </location>
</feature>
<evidence type="ECO:0000259" key="9">
    <source>
        <dbReference type="Pfam" id="PF01343"/>
    </source>
</evidence>
<dbReference type="GO" id="GO:0016020">
    <property type="term" value="C:membrane"/>
    <property type="evidence" value="ECO:0007669"/>
    <property type="project" value="UniProtKB-SubCell"/>
</dbReference>
<accession>A0A1Z2XHV2</accession>
<dbReference type="InterPro" id="IPR029045">
    <property type="entry name" value="ClpP/crotonase-like_dom_sf"/>
</dbReference>
<evidence type="ECO:0000256" key="1">
    <source>
        <dbReference type="ARBA" id="ARBA00004370"/>
    </source>
</evidence>
<dbReference type="InterPro" id="IPR002142">
    <property type="entry name" value="Peptidase_S49"/>
</dbReference>
<dbReference type="PANTHER" id="PTHR33209">
    <property type="entry name" value="PROTEASE 4"/>
    <property type="match status" value="1"/>
</dbReference>
<keyword evidence="11" id="KW-1185">Reference proteome</keyword>
<dbReference type="CDD" id="cd07023">
    <property type="entry name" value="S49_Sppa_N_C"/>
    <property type="match status" value="1"/>
</dbReference>
<name>A0A1B1SAS2_9BACT</name>
<comment type="similarity">
    <text evidence="2">Belongs to the peptidase S49 family.</text>
</comment>
<protein>
    <submittedName>
        <fullName evidence="10">Signal peptide peptidase SppA</fullName>
    </submittedName>
</protein>
<feature type="active site" description="Nucleophile" evidence="7">
    <location>
        <position position="394"/>
    </location>
</feature>
<dbReference type="OrthoDB" id="9764363at2"/>
<dbReference type="AlphaFoldDB" id="A0A1B1SAS2"/>
<dbReference type="InterPro" id="IPR004634">
    <property type="entry name" value="Pept_S49_pIV"/>
</dbReference>
<dbReference type="STRING" id="1796646.A4V02_09260"/>
<feature type="transmembrane region" description="Helical" evidence="8">
    <location>
        <begin position="12"/>
        <end position="33"/>
    </location>
</feature>
<organism evidence="10 11">
    <name type="scientific">Muribaculum intestinale</name>
    <dbReference type="NCBI Taxonomy" id="1796646"/>
    <lineage>
        <taxon>Bacteria</taxon>
        <taxon>Pseudomonadati</taxon>
        <taxon>Bacteroidota</taxon>
        <taxon>Bacteroidia</taxon>
        <taxon>Bacteroidales</taxon>
        <taxon>Muribaculaceae</taxon>
        <taxon>Muribaculum</taxon>
    </lineage>
</organism>
<dbReference type="SUPFAM" id="SSF52096">
    <property type="entry name" value="ClpP/crotonase"/>
    <property type="match status" value="2"/>
</dbReference>
<evidence type="ECO:0000256" key="3">
    <source>
        <dbReference type="ARBA" id="ARBA00022670"/>
    </source>
</evidence>
<keyword evidence="6 8" id="KW-0472">Membrane</keyword>
<dbReference type="EMBL" id="CP015402">
    <property type="protein sequence ID" value="ANU63896.1"/>
    <property type="molecule type" value="Genomic_DNA"/>
</dbReference>
<feature type="domain" description="Peptidase S49" evidence="9">
    <location>
        <begin position="127"/>
        <end position="273"/>
    </location>
</feature>
<comment type="subcellular location">
    <subcellularLocation>
        <location evidence="1">Membrane</location>
    </subcellularLocation>
</comment>
<dbReference type="KEGG" id="pary:A4V02_09260"/>
<dbReference type="PANTHER" id="PTHR33209:SF1">
    <property type="entry name" value="PEPTIDASE S49 DOMAIN-CONTAINING PROTEIN"/>
    <property type="match status" value="1"/>
</dbReference>
<keyword evidence="3" id="KW-0645">Protease</keyword>
<dbReference type="GO" id="GO:0006465">
    <property type="term" value="P:signal peptide processing"/>
    <property type="evidence" value="ECO:0007669"/>
    <property type="project" value="InterPro"/>
</dbReference>
<dbReference type="Gene3D" id="6.20.330.10">
    <property type="match status" value="1"/>
</dbReference>